<accession>A0ABQ4R8N0</accession>
<proteinExistence type="inferred from homology"/>
<dbReference type="Gene3D" id="3.20.20.370">
    <property type="entry name" value="Glycoside hydrolase/deacetylase"/>
    <property type="match status" value="1"/>
</dbReference>
<name>A0ABQ4R8N0_9HYPH</name>
<evidence type="ECO:0000313" key="6">
    <source>
        <dbReference type="EMBL" id="GJD53510.1"/>
    </source>
</evidence>
<comment type="similarity">
    <text evidence="2">Belongs to the polysaccharide deacetylase family.</text>
</comment>
<protein>
    <recommendedName>
        <fullName evidence="3">Chitooligosaccharide deacetylase</fullName>
    </recommendedName>
    <alternativeName>
        <fullName evidence="4">Nodulation protein B</fullName>
    </alternativeName>
</protein>
<feature type="domain" description="NodB homology" evidence="5">
    <location>
        <begin position="455"/>
        <end position="540"/>
    </location>
</feature>
<dbReference type="InterPro" id="IPR002509">
    <property type="entry name" value="NODB_dom"/>
</dbReference>
<dbReference type="PRINTS" id="PR00313">
    <property type="entry name" value="CABNDNGRPT"/>
</dbReference>
<dbReference type="PROSITE" id="PS00330">
    <property type="entry name" value="HEMOLYSIN_CALCIUM"/>
    <property type="match status" value="1"/>
</dbReference>
<dbReference type="InterPro" id="IPR001343">
    <property type="entry name" value="Hemolysn_Ca-bd"/>
</dbReference>
<evidence type="ECO:0000259" key="5">
    <source>
        <dbReference type="Pfam" id="PF01522"/>
    </source>
</evidence>
<keyword evidence="7" id="KW-1185">Reference proteome</keyword>
<sequence>MRTIDGNLSDWTSADLLTTTGVPAGYQLYGDLSGGSLTFAMKAPTALNTGSTIWLNTDKSTATGYNIWGLFSGYDYNINFTNGIPYLYTGADGQNLVSATPLSYAYSADHTTVELAVPVAQIGNTTALNVLADVDNSTYLPGDYSAGPYSVTDKASLPARTYTGHKIGIVYSETTAAKYFSQTAYSQLFMMAQDQAAQAGVPYDLLSEADLTDLSKLVNYDALVFPSFQNVAADKVGAITDTLSTLTKNYHVGIVAAGNFMTNDGTGAALPGDSYARMKALLDVNLVGNASGVNVQVTAGSSTNPMMAGYTPDEVIRNYSGISTSYFTSTDGLGTTLANQVVNGQSQAAVLATKTGGNNVHFATEGMLGDNNMLQHAIDWVTAPASGPDVSLHLSRGKAVVTARVDMDQAMEISDVKPASGPGIYDALLPILTQWKKDYNFVGSYYIDIGNNQANGDYTDWTWSKKYYNQMLAMGNEIGSHSYTHPEDTNVLTPAQYQFEFQQSRALIEQQLGLTNIGVAVPGAGETVTTARNIAQYYPYMTGGASMIGAGYPGAIGYLSPAATDSKVYIAPNTSFDFTLIGYQKLTPAQAEAKWASEWSDLTSHSDMPVVVWPWHDYGPTNWPLDPGVPSNYTQQMFTDFIQRAYQAGSEFVTLADLAQRVSTLEKSDVSYAWNASTSVLAATVTTATTGDLGKFALDLGAGQTIKNVSGWYAYDKDSVFVDRDGGTFNIALGGTPDDVTHLSKLADRSDLVSVTGNGTNLSFTAVGEGNFQVTLKSPQNQYVQVTGADSASMSGNLLDIAVSGLGQHTISINEASSPAMTSARDLIFGTATGNAINGLGGNDFIDGGAGADTLTGGAGNDTFAFSAALITGNADRITDFSPSASGNNDTVQLSKSVFNIPTGTLASTAFKTMNSTNSASVTNAAEDPATRILYNKALGTVYYDADGSQTGSNPVLFATLDNRPTLTANDFTIV</sequence>
<evidence type="ECO:0000313" key="7">
    <source>
        <dbReference type="Proteomes" id="UP001055167"/>
    </source>
</evidence>
<gene>
    <name evidence="6" type="ORF">OPKNFCMD_6286</name>
</gene>
<dbReference type="SUPFAM" id="SSF51120">
    <property type="entry name" value="beta-Roll"/>
    <property type="match status" value="1"/>
</dbReference>
<dbReference type="InterPro" id="IPR011330">
    <property type="entry name" value="Glyco_hydro/deAcase_b/a-brl"/>
</dbReference>
<dbReference type="InterPro" id="IPR018511">
    <property type="entry name" value="Hemolysin-typ_Ca-bd_CS"/>
</dbReference>
<dbReference type="Proteomes" id="UP001055167">
    <property type="component" value="Unassembled WGS sequence"/>
</dbReference>
<dbReference type="Pfam" id="PF00353">
    <property type="entry name" value="HemolysinCabind"/>
    <property type="match status" value="1"/>
</dbReference>
<reference evidence="6" key="2">
    <citation type="submission" date="2021-08" db="EMBL/GenBank/DDBJ databases">
        <authorList>
            <person name="Tani A."/>
            <person name="Ola A."/>
            <person name="Ogura Y."/>
            <person name="Katsura K."/>
            <person name="Hayashi T."/>
        </authorList>
    </citation>
    <scope>NUCLEOTIDE SEQUENCE</scope>
    <source>
        <strain evidence="6">KCTC 52305</strain>
    </source>
</reference>
<dbReference type="EMBL" id="BPQH01000031">
    <property type="protein sequence ID" value="GJD53510.1"/>
    <property type="molecule type" value="Genomic_DNA"/>
</dbReference>
<comment type="caution">
    <text evidence="6">The sequence shown here is derived from an EMBL/GenBank/DDBJ whole genome shotgun (WGS) entry which is preliminary data.</text>
</comment>
<dbReference type="SUPFAM" id="SSF88713">
    <property type="entry name" value="Glycoside hydrolase/deacetylase"/>
    <property type="match status" value="1"/>
</dbReference>
<evidence type="ECO:0000256" key="1">
    <source>
        <dbReference type="ARBA" id="ARBA00003236"/>
    </source>
</evidence>
<reference evidence="6" key="1">
    <citation type="journal article" date="2021" name="Front. Microbiol.">
        <title>Comprehensive Comparative Genomics and Phenotyping of Methylobacterium Species.</title>
        <authorList>
            <person name="Alessa O."/>
            <person name="Ogura Y."/>
            <person name="Fujitani Y."/>
            <person name="Takami H."/>
            <person name="Hayashi T."/>
            <person name="Sahin N."/>
            <person name="Tani A."/>
        </authorList>
    </citation>
    <scope>NUCLEOTIDE SEQUENCE</scope>
    <source>
        <strain evidence="6">KCTC 52305</strain>
    </source>
</reference>
<dbReference type="Pfam" id="PF01522">
    <property type="entry name" value="Polysacc_deac_1"/>
    <property type="match status" value="1"/>
</dbReference>
<comment type="function">
    <text evidence="1">Is involved in generating a small heat-stable compound (Nod), an acylated oligomer of N-acetylglucosamine, that stimulates mitosis in various plant protoplasts.</text>
</comment>
<dbReference type="InterPro" id="IPR011049">
    <property type="entry name" value="Serralysin-like_metalloprot_C"/>
</dbReference>
<evidence type="ECO:0000256" key="4">
    <source>
        <dbReference type="ARBA" id="ARBA00032976"/>
    </source>
</evidence>
<dbReference type="Gene3D" id="2.150.10.10">
    <property type="entry name" value="Serralysin-like metalloprotease, C-terminal"/>
    <property type="match status" value="1"/>
</dbReference>
<evidence type="ECO:0000256" key="2">
    <source>
        <dbReference type="ARBA" id="ARBA00010973"/>
    </source>
</evidence>
<evidence type="ECO:0000256" key="3">
    <source>
        <dbReference type="ARBA" id="ARBA00020071"/>
    </source>
</evidence>
<organism evidence="6 7">
    <name type="scientific">Methylobacterium crusticola</name>
    <dbReference type="NCBI Taxonomy" id="1697972"/>
    <lineage>
        <taxon>Bacteria</taxon>
        <taxon>Pseudomonadati</taxon>
        <taxon>Pseudomonadota</taxon>
        <taxon>Alphaproteobacteria</taxon>
        <taxon>Hyphomicrobiales</taxon>
        <taxon>Methylobacteriaceae</taxon>
        <taxon>Methylobacterium</taxon>
    </lineage>
</organism>